<evidence type="ECO:0000313" key="4">
    <source>
        <dbReference type="Proteomes" id="UP000004095"/>
    </source>
</evidence>
<dbReference type="InterPro" id="IPR011933">
    <property type="entry name" value="Double_TM_dom"/>
</dbReference>
<dbReference type="RefSeq" id="WP_002701746.1">
    <property type="nucleotide sequence ID" value="NZ_AAWS01000040.1"/>
</dbReference>
<dbReference type="InterPro" id="IPR029062">
    <property type="entry name" value="Class_I_gatase-like"/>
</dbReference>
<organism evidence="3 4">
    <name type="scientific">Microscilla marina ATCC 23134</name>
    <dbReference type="NCBI Taxonomy" id="313606"/>
    <lineage>
        <taxon>Bacteria</taxon>
        <taxon>Pseudomonadati</taxon>
        <taxon>Bacteroidota</taxon>
        <taxon>Cytophagia</taxon>
        <taxon>Cytophagales</taxon>
        <taxon>Microscillaceae</taxon>
        <taxon>Microscilla</taxon>
    </lineage>
</organism>
<evidence type="ECO:0000256" key="1">
    <source>
        <dbReference type="SAM" id="Phobius"/>
    </source>
</evidence>
<name>A1ZUE8_MICM2</name>
<keyword evidence="4" id="KW-1185">Reference proteome</keyword>
<dbReference type="eggNOG" id="COG1361">
    <property type="taxonomic scope" value="Bacteria"/>
</dbReference>
<dbReference type="Gene3D" id="3.40.50.880">
    <property type="match status" value="1"/>
</dbReference>
<dbReference type="Pfam" id="PF07584">
    <property type="entry name" value="BatA"/>
    <property type="match status" value="1"/>
</dbReference>
<gene>
    <name evidence="3" type="ORF">M23134_07116</name>
</gene>
<dbReference type="Proteomes" id="UP000004095">
    <property type="component" value="Unassembled WGS sequence"/>
</dbReference>
<feature type="transmembrane region" description="Helical" evidence="1">
    <location>
        <begin position="6"/>
        <end position="24"/>
    </location>
</feature>
<dbReference type="OrthoDB" id="9810200at2"/>
<protein>
    <recommendedName>
        <fullName evidence="2">Aerotolerance regulator N-terminal domain-containing protein</fullName>
    </recommendedName>
</protein>
<reference evidence="3 4" key="1">
    <citation type="submission" date="2007-01" db="EMBL/GenBank/DDBJ databases">
        <authorList>
            <person name="Haygood M."/>
            <person name="Podell S."/>
            <person name="Anderson C."/>
            <person name="Hopkinson B."/>
            <person name="Roe K."/>
            <person name="Barbeau K."/>
            <person name="Gaasterland T."/>
            <person name="Ferriera S."/>
            <person name="Johnson J."/>
            <person name="Kravitz S."/>
            <person name="Beeson K."/>
            <person name="Sutton G."/>
            <person name="Rogers Y.-H."/>
            <person name="Friedman R."/>
            <person name="Frazier M."/>
            <person name="Venter J.C."/>
        </authorList>
    </citation>
    <scope>NUCLEOTIDE SEQUENCE [LARGE SCALE GENOMIC DNA]</scope>
    <source>
        <strain evidence="3 4">ATCC 23134</strain>
    </source>
</reference>
<dbReference type="InterPro" id="IPR024163">
    <property type="entry name" value="Aerotolerance_reg_N"/>
</dbReference>
<accession>A1ZUE8</accession>
<dbReference type="NCBIfam" id="TIGR02226">
    <property type="entry name" value="two_anch"/>
    <property type="match status" value="1"/>
</dbReference>
<dbReference type="PANTHER" id="PTHR37464:SF1">
    <property type="entry name" value="BLL2463 PROTEIN"/>
    <property type="match status" value="1"/>
</dbReference>
<proteinExistence type="predicted"/>
<keyword evidence="1" id="KW-0812">Transmembrane</keyword>
<feature type="transmembrane region" description="Helical" evidence="1">
    <location>
        <begin position="661"/>
        <end position="680"/>
    </location>
</feature>
<dbReference type="PANTHER" id="PTHR37464">
    <property type="entry name" value="BLL2463 PROTEIN"/>
    <property type="match status" value="1"/>
</dbReference>
<comment type="caution">
    <text evidence="3">The sequence shown here is derived from an EMBL/GenBank/DDBJ whole genome shotgun (WGS) entry which is preliminary data.</text>
</comment>
<dbReference type="AlphaFoldDB" id="A1ZUE8"/>
<evidence type="ECO:0000313" key="3">
    <source>
        <dbReference type="EMBL" id="EAY25967.1"/>
    </source>
</evidence>
<dbReference type="SUPFAM" id="SSF52317">
    <property type="entry name" value="Class I glutamine amidotransferase-like"/>
    <property type="match status" value="1"/>
</dbReference>
<feature type="domain" description="Aerotolerance regulator N-terminal" evidence="2">
    <location>
        <begin position="1"/>
        <end position="76"/>
    </location>
</feature>
<evidence type="ECO:0000259" key="2">
    <source>
        <dbReference type="Pfam" id="PF07584"/>
    </source>
</evidence>
<feature type="transmembrane region" description="Helical" evidence="1">
    <location>
        <begin position="56"/>
        <end position="78"/>
    </location>
</feature>
<sequence length="683" mass="77650">MNFVYPLFLWALVALAIPIAIHLFNFRKVKRVYFTNVVLLKDVKTETNSFRRVKQFLILLSRLGMVAALVLAFAQPFIPSKNQKDIQNLSGLVGMYLDNSYSMQSELGNDKYFDLASVYIADLVKVFPKDARFQLITNNFENKEQFPIPANEIADRLTETKFSNAYRSLPSLYKRQSSLLDRYSNNKKNQVFWFSDFQKSTAGDLNKVQLDTSNQYYIVPIKSEKTSNIMIDSVWLENPFIKELESNRVNVRLKSFSQDNYPNLVLKLFLDGKQVSTTSAELPANATAVTSFNFTVNGKGWKAGKITFEDFPVTFDNEYFFTLNASTSINILHLHEKNPTRYIQNLYSNEKVFKLNSQNVNTLDYNRIKASDLIILNELNNIEGALVTALREFVQKGGSLVVFPAAKPGNSYGGFLGGLRVSGFKTQTPNKDSLKRTSNNTLAVPNTSNPFFKGMFNNIPRNMNMPFASAVISWNNLGNNVFTYKNRRPFMSQFGVGRGKVYLCAAPLNGDYSSLAKHAIFVPVMYKIASASKTTGERLAYTFQEKTLRLKVSNPAKNQVYKLVKDKLEIVPAQRIIGDELLLEMPAQALEAGYYKLMLNGKQQGLIAFNYGKAESDLNYYSMEELKNTFAKAKNVQVYDFSKQGKDFITEFKAKNIQVNLWKYFIVAALAFLLIETLLIRFL</sequence>
<keyword evidence="1" id="KW-1133">Transmembrane helix</keyword>
<dbReference type="EMBL" id="AAWS01000040">
    <property type="protein sequence ID" value="EAY25967.1"/>
    <property type="molecule type" value="Genomic_DNA"/>
</dbReference>
<keyword evidence="1" id="KW-0472">Membrane</keyword>